<dbReference type="EMBL" id="AFZE01000026">
    <property type="protein sequence ID" value="EHL14529.1"/>
    <property type="molecule type" value="Genomic_DNA"/>
</dbReference>
<evidence type="ECO:0000313" key="2">
    <source>
        <dbReference type="Proteomes" id="UP000006437"/>
    </source>
</evidence>
<protein>
    <recommendedName>
        <fullName evidence="3">Prepilin-type N-terminal cleavage/methylation domain-containing protein</fullName>
    </recommendedName>
</protein>
<dbReference type="RefSeq" id="WP_009526368.1">
    <property type="nucleotide sequence ID" value="NZ_JH414570.1"/>
</dbReference>
<name>G9X1A8_9FIRM</name>
<organism evidence="1 2">
    <name type="scientific">Peptoanaerobacter stomatis</name>
    <dbReference type="NCBI Taxonomy" id="796937"/>
    <lineage>
        <taxon>Bacteria</taxon>
        <taxon>Bacillati</taxon>
        <taxon>Bacillota</taxon>
        <taxon>Clostridia</taxon>
        <taxon>Peptostreptococcales</taxon>
        <taxon>Filifactoraceae</taxon>
        <taxon>Peptoanaerobacter</taxon>
    </lineage>
</organism>
<evidence type="ECO:0008006" key="3">
    <source>
        <dbReference type="Google" id="ProtNLM"/>
    </source>
</evidence>
<evidence type="ECO:0000313" key="1">
    <source>
        <dbReference type="EMBL" id="EHL14529.1"/>
    </source>
</evidence>
<proteinExistence type="predicted"/>
<sequence>MRRKLKAFTLIEIICAISLLLLVMTSLMSITVYTLKSVKEYNADVEINQILDNLEYYIKKELKPDRTSFIGCNKDEYIVHYQTFTKEGSGNKYKISDKKLRFVKENGSIMLDTQNCDYEKKDGKYELKRRYNQGTNIIEENIKEIKTEFKNDTLYFEIVVFSGEKEQVLKFSIKGLKTREFLK</sequence>
<dbReference type="HOGENOM" id="CLU_1473881_0_0_9"/>
<accession>G9X1A8</accession>
<gene>
    <name evidence="1" type="ORF">HMPREF9629_02152</name>
</gene>
<dbReference type="BioCyc" id="EBAC796937-HMP:GMGH-2180-MONOMER"/>
<dbReference type="Proteomes" id="UP000006437">
    <property type="component" value="Unassembled WGS sequence"/>
</dbReference>
<comment type="caution">
    <text evidence="1">The sequence shown here is derived from an EMBL/GenBank/DDBJ whole genome shotgun (WGS) entry which is preliminary data.</text>
</comment>
<dbReference type="InterPro" id="IPR012902">
    <property type="entry name" value="N_methyl_site"/>
</dbReference>
<dbReference type="AlphaFoldDB" id="G9X1A8"/>
<reference evidence="1 2" key="1">
    <citation type="submission" date="2011-08" db="EMBL/GenBank/DDBJ databases">
        <title>The Genome Sequence of Eubacteriaceae bacterium ACC19a.</title>
        <authorList>
            <consortium name="The Broad Institute Genome Sequencing Platform"/>
            <person name="Earl A."/>
            <person name="Ward D."/>
            <person name="Feldgarden M."/>
            <person name="Gevers D."/>
            <person name="Sizova M."/>
            <person name="Hazen A."/>
            <person name="Epstein S."/>
            <person name="Young S.K."/>
            <person name="Zeng Q."/>
            <person name="Gargeya S."/>
            <person name="Fitzgerald M."/>
            <person name="Haas B."/>
            <person name="Abouelleil A."/>
            <person name="Alvarado L."/>
            <person name="Arachchi H.M."/>
            <person name="Berlin A."/>
            <person name="Brown A."/>
            <person name="Chapman S.B."/>
            <person name="Chen Z."/>
            <person name="Dunbar C."/>
            <person name="Freedman E."/>
            <person name="Gearin G."/>
            <person name="Gellesch M."/>
            <person name="Goldberg J."/>
            <person name="Griggs A."/>
            <person name="Gujja S."/>
            <person name="Heiman D."/>
            <person name="Howarth C."/>
            <person name="Larson L."/>
            <person name="Lui A."/>
            <person name="MacDonald P.J.P."/>
            <person name="Montmayeur A."/>
            <person name="Murphy C."/>
            <person name="Neiman D."/>
            <person name="Pearson M."/>
            <person name="Priest M."/>
            <person name="Roberts A."/>
            <person name="Saif S."/>
            <person name="Shea T."/>
            <person name="Shenoy N."/>
            <person name="Sisk P."/>
            <person name="Stolte C."/>
            <person name="Sykes S."/>
            <person name="Wortman J."/>
            <person name="Nusbaum C."/>
            <person name="Birren B."/>
        </authorList>
    </citation>
    <scope>NUCLEOTIDE SEQUENCE [LARGE SCALE GENOMIC DNA]</scope>
    <source>
        <strain evidence="1 2">ACC19a</strain>
    </source>
</reference>
<dbReference type="Pfam" id="PF07963">
    <property type="entry name" value="N_methyl"/>
    <property type="match status" value="1"/>
</dbReference>